<comment type="caution">
    <text evidence="2">The sequence shown here is derived from an EMBL/GenBank/DDBJ whole genome shotgun (WGS) entry which is preliminary data.</text>
</comment>
<feature type="transmembrane region" description="Helical" evidence="1">
    <location>
        <begin position="82"/>
        <end position="104"/>
    </location>
</feature>
<dbReference type="OrthoDB" id="3830617at2"/>
<name>A0A4R8BXF3_9ACTN</name>
<organism evidence="2 3">
    <name type="scientific">Kribbella pratensis</name>
    <dbReference type="NCBI Taxonomy" id="2512112"/>
    <lineage>
        <taxon>Bacteria</taxon>
        <taxon>Bacillati</taxon>
        <taxon>Actinomycetota</taxon>
        <taxon>Actinomycetes</taxon>
        <taxon>Propionibacteriales</taxon>
        <taxon>Kribbellaceae</taxon>
        <taxon>Kribbella</taxon>
    </lineage>
</organism>
<keyword evidence="1" id="KW-0812">Transmembrane</keyword>
<dbReference type="AlphaFoldDB" id="A0A4R8BXF3"/>
<evidence type="ECO:0000313" key="2">
    <source>
        <dbReference type="EMBL" id="TDW66541.1"/>
    </source>
</evidence>
<accession>A0A4R8BXF3</accession>
<dbReference type="Proteomes" id="UP000295146">
    <property type="component" value="Unassembled WGS sequence"/>
</dbReference>
<evidence type="ECO:0000256" key="1">
    <source>
        <dbReference type="SAM" id="Phobius"/>
    </source>
</evidence>
<keyword evidence="3" id="KW-1185">Reference proteome</keyword>
<evidence type="ECO:0000313" key="3">
    <source>
        <dbReference type="Proteomes" id="UP000295146"/>
    </source>
</evidence>
<reference evidence="2 3" key="1">
    <citation type="submission" date="2019-03" db="EMBL/GenBank/DDBJ databases">
        <title>Genomic Encyclopedia of Type Strains, Phase III (KMG-III): the genomes of soil and plant-associated and newly described type strains.</title>
        <authorList>
            <person name="Whitman W."/>
        </authorList>
    </citation>
    <scope>NUCLEOTIDE SEQUENCE [LARGE SCALE GENOMIC DNA]</scope>
    <source>
        <strain evidence="2 3">VKM Ac-2573</strain>
    </source>
</reference>
<keyword evidence="1" id="KW-1133">Transmembrane helix</keyword>
<gene>
    <name evidence="2" type="ORF">EV653_6571</name>
</gene>
<feature type="transmembrane region" description="Helical" evidence="1">
    <location>
        <begin position="116"/>
        <end position="136"/>
    </location>
</feature>
<proteinExistence type="predicted"/>
<feature type="transmembrane region" description="Helical" evidence="1">
    <location>
        <begin position="54"/>
        <end position="75"/>
    </location>
</feature>
<sequence>MRQSLSEKRTALIAVGLSVLLAVVTIVDQAGSHSLLDHATSAYASHGKQASAAALYGLLYGVAVLDVLLWLGVAALARSHRLIAAVLGVVATLITASLGLTLLLASEYGVHPYTSLWGVLALLPAAAGAVATVLLFRRK</sequence>
<dbReference type="EMBL" id="SODP01000003">
    <property type="protein sequence ID" value="TDW66541.1"/>
    <property type="molecule type" value="Genomic_DNA"/>
</dbReference>
<protein>
    <submittedName>
        <fullName evidence="2">Uncharacterized protein</fullName>
    </submittedName>
</protein>
<dbReference type="RefSeq" id="WP_134108560.1">
    <property type="nucleotide sequence ID" value="NZ_SODP01000003.1"/>
</dbReference>
<keyword evidence="1" id="KW-0472">Membrane</keyword>